<keyword evidence="3" id="KW-1185">Reference proteome</keyword>
<dbReference type="PANTHER" id="PTHR36893:SF1">
    <property type="entry name" value="BULB-TYPE LECTIN DOMAIN-CONTAINING PROTEIN"/>
    <property type="match status" value="1"/>
</dbReference>
<evidence type="ECO:0000313" key="2">
    <source>
        <dbReference type="EMBL" id="GFZ20706.1"/>
    </source>
</evidence>
<reference evidence="2 3" key="1">
    <citation type="submission" date="2019-07" db="EMBL/GenBank/DDBJ databases">
        <title>De Novo Assembly of kiwifruit Actinidia rufa.</title>
        <authorList>
            <person name="Sugita-Konishi S."/>
            <person name="Sato K."/>
            <person name="Mori E."/>
            <person name="Abe Y."/>
            <person name="Kisaki G."/>
            <person name="Hamano K."/>
            <person name="Suezawa K."/>
            <person name="Otani M."/>
            <person name="Fukuda T."/>
            <person name="Manabe T."/>
            <person name="Gomi K."/>
            <person name="Tabuchi M."/>
            <person name="Akimitsu K."/>
            <person name="Kataoka I."/>
        </authorList>
    </citation>
    <scope>NUCLEOTIDE SEQUENCE [LARGE SCALE GENOMIC DNA]</scope>
    <source>
        <strain evidence="3">cv. Fuchu</strain>
    </source>
</reference>
<name>A0A7J0HC85_9ERIC</name>
<dbReference type="PANTHER" id="PTHR36893">
    <property type="entry name" value="OS01G0275950 PROTEIN"/>
    <property type="match status" value="1"/>
</dbReference>
<dbReference type="EMBL" id="BJWL01000028">
    <property type="protein sequence ID" value="GFZ20706.1"/>
    <property type="molecule type" value="Genomic_DNA"/>
</dbReference>
<evidence type="ECO:0000313" key="3">
    <source>
        <dbReference type="Proteomes" id="UP000585474"/>
    </source>
</evidence>
<comment type="caution">
    <text evidence="2">The sequence shown here is derived from an EMBL/GenBank/DDBJ whole genome shotgun (WGS) entry which is preliminary data.</text>
</comment>
<feature type="region of interest" description="Disordered" evidence="1">
    <location>
        <begin position="225"/>
        <end position="252"/>
    </location>
</feature>
<proteinExistence type="predicted"/>
<dbReference type="Proteomes" id="UP000585474">
    <property type="component" value="Unassembled WGS sequence"/>
</dbReference>
<dbReference type="OrthoDB" id="66678at2759"/>
<sequence>MGIYMNMTEAQSHHGRSIYGERELQKILLCYHHPDFLYMASAELILFPFFLLTKGGELMERKLHRRKWKWKVHGRSEAHILSSITPIMQDELNDKTSSLFLTTASGSVLEYRVPKYSASMKTGSAQDNQILENWVSHFHPPNAKVARGVSGLQFQVGRMIFQLDDGRLGELHLSGLGGETVGPTHPISFRRKASLKYVWSVLDAPESEGWNAEYCTEERGPTNCMVGIKDEPSDTDIERSRGRKGNKAQQSYLLPCGSGSNPAVPSEEYNMPDNWINTNFRLRVVHGGRSFFLITDIGLTFEYLNAENVWLWLRHEHPTAMRGAVGHYNGSLFLVDEHGSLLIRERNNSELSWINCTGMRKGRHIIGGPPWDRFPGQSLKVTAEDAMFFVSRTGRLMQFTVGENIGSEEVCTDEDFAAEFEKNEENLNKFNRNCDPKVAPIRPIPFSEDSVIFELKDGRLAEMQLVEKTRWVWSRTIATPTSLCIAHFWTGLVS</sequence>
<dbReference type="AlphaFoldDB" id="A0A7J0HC85"/>
<protein>
    <submittedName>
        <fullName evidence="2">Uncharacterized protein</fullName>
    </submittedName>
</protein>
<evidence type="ECO:0000256" key="1">
    <source>
        <dbReference type="SAM" id="MobiDB-lite"/>
    </source>
</evidence>
<feature type="compositionally biased region" description="Basic and acidic residues" evidence="1">
    <location>
        <begin position="228"/>
        <end position="240"/>
    </location>
</feature>
<gene>
    <name evidence="2" type="ORF">Acr_28g0014110</name>
</gene>
<accession>A0A7J0HC85</accession>
<organism evidence="2 3">
    <name type="scientific">Actinidia rufa</name>
    <dbReference type="NCBI Taxonomy" id="165716"/>
    <lineage>
        <taxon>Eukaryota</taxon>
        <taxon>Viridiplantae</taxon>
        <taxon>Streptophyta</taxon>
        <taxon>Embryophyta</taxon>
        <taxon>Tracheophyta</taxon>
        <taxon>Spermatophyta</taxon>
        <taxon>Magnoliopsida</taxon>
        <taxon>eudicotyledons</taxon>
        <taxon>Gunneridae</taxon>
        <taxon>Pentapetalae</taxon>
        <taxon>asterids</taxon>
        <taxon>Ericales</taxon>
        <taxon>Actinidiaceae</taxon>
        <taxon>Actinidia</taxon>
    </lineage>
</organism>